<protein>
    <submittedName>
        <fullName evidence="1">Uncharacterized protein</fullName>
    </submittedName>
</protein>
<gene>
    <name evidence="1" type="ORF">AD1_277</name>
</gene>
<keyword evidence="2" id="KW-1185">Reference proteome</keyword>
<proteinExistence type="predicted"/>
<organism evidence="1 2">
    <name type="scientific">Dickeya phage vB_DsoM_AD1</name>
    <dbReference type="NCBI Taxonomy" id="2283029"/>
    <lineage>
        <taxon>Viruses</taxon>
        <taxon>Duplodnaviria</taxon>
        <taxon>Heunggongvirae</taxon>
        <taxon>Uroviricota</taxon>
        <taxon>Caudoviricetes</taxon>
        <taxon>Alexandravirus</taxon>
        <taxon>Alexandravirus AD1</taxon>
    </lineage>
</organism>
<name>A0A384ZYJ3_9CAUD</name>
<reference evidence="1 2" key="1">
    <citation type="journal article" date="2018" name="Front. Microbiol.">
        <title>Jumbo Bacteriophages Are Represented Within an Increasing Diversity of Environmental Viruses Infecting the Emerging Phytopathogen, Dickeya solani.</title>
        <authorList>
            <person name="Day A.W."/>
            <person name="Ahn J."/>
            <person name="Salmond G.P.C."/>
        </authorList>
    </citation>
    <scope>NUCLEOTIDE SEQUENCE [LARGE SCALE GENOMIC DNA]</scope>
</reference>
<sequence>MNHHEHLDAIKQITVDQIQAFSGIAQVMHERARIQPELFTEVWQRTVCDQLGLNYDYWLYYNELSNFMELGMVPYMPVLQIAVTAFVGADVRETVDRFSRYDKELVVSAYEVGNEWVLDNHRLICTCRAIDSLISLYATHMLEIDEQEVNRCIAYPTMPNMPHQFVEMYKLIDEARMVVDGKWRSPLRYFHSRERDYLWNYPPNMSDFQNVIIKTDSGTVYLTGAPKRGDTNANHLRSV</sequence>
<evidence type="ECO:0000313" key="1">
    <source>
        <dbReference type="EMBL" id="AXG67321.1"/>
    </source>
</evidence>
<dbReference type="Proteomes" id="UP000262440">
    <property type="component" value="Segment"/>
</dbReference>
<accession>A0A384ZYJ3</accession>
<dbReference type="EMBL" id="MH460463">
    <property type="protein sequence ID" value="AXG67321.1"/>
    <property type="molecule type" value="Genomic_DNA"/>
</dbReference>
<evidence type="ECO:0000313" key="2">
    <source>
        <dbReference type="Proteomes" id="UP000262440"/>
    </source>
</evidence>